<dbReference type="Pfam" id="PF14493">
    <property type="entry name" value="HTH_40"/>
    <property type="match status" value="1"/>
</dbReference>
<dbReference type="InterPro" id="IPR029491">
    <property type="entry name" value="Helicase_HTH"/>
</dbReference>
<name>A0ABU0A2G7_9BACI</name>
<evidence type="ECO:0000313" key="2">
    <source>
        <dbReference type="EMBL" id="MDQ0257677.1"/>
    </source>
</evidence>
<protein>
    <submittedName>
        <fullName evidence="2">Uncharacterized protein YpbB</fullName>
    </submittedName>
</protein>
<reference evidence="2 3" key="1">
    <citation type="submission" date="2023-07" db="EMBL/GenBank/DDBJ databases">
        <title>Genomic Encyclopedia of Type Strains, Phase IV (KMG-IV): sequencing the most valuable type-strain genomes for metagenomic binning, comparative biology and taxonomic classification.</title>
        <authorList>
            <person name="Goeker M."/>
        </authorList>
    </citation>
    <scope>NUCLEOTIDE SEQUENCE [LARGE SCALE GENOMIC DNA]</scope>
    <source>
        <strain evidence="2 3">DSM 9768</strain>
    </source>
</reference>
<dbReference type="PIRSF" id="PIRSF021350">
    <property type="entry name" value="UCP021350"/>
    <property type="match status" value="1"/>
</dbReference>
<sequence>MNCFNWLMLQLINYINEQRTIGGIYHLLKGKRSAQTIQDAYLFKCSEYVGSLKALTRQDYTEGLKKLEDMGWICFQGSETIKITESGERKRRELSRQFQLPEGYDGAKYEWNGSAGLLWERLSLTVQSLSFLNRGQTSFLPVSYHQETQMWVKQLFKYHSNNYRVLAERLHLDLYNFLTDLPEREGNLFVNRLTSPMRTGKTFKQLSEAYQNDPLYARIHFQAILHRCFVSVKGNQGSYPMLSQFLFGINEHQFVTKSAKETSRLLKQGRTIEEVKMLRGLKHSTIEDHLIELALYEPNFSYKPYLTYQHIKDVLSVASKLKTKKLRLIKEQLPQLSYFQIRLALTKQR</sequence>
<proteinExistence type="predicted"/>
<accession>A0ABU0A2G7</accession>
<dbReference type="EMBL" id="JAUSUG010000032">
    <property type="protein sequence ID" value="MDQ0257677.1"/>
    <property type="molecule type" value="Genomic_DNA"/>
</dbReference>
<evidence type="ECO:0000313" key="3">
    <source>
        <dbReference type="Proteomes" id="UP001230005"/>
    </source>
</evidence>
<dbReference type="Proteomes" id="UP001230005">
    <property type="component" value="Unassembled WGS sequence"/>
</dbReference>
<organism evidence="2 3">
    <name type="scientific">Evansella vedderi</name>
    <dbReference type="NCBI Taxonomy" id="38282"/>
    <lineage>
        <taxon>Bacteria</taxon>
        <taxon>Bacillati</taxon>
        <taxon>Bacillota</taxon>
        <taxon>Bacilli</taxon>
        <taxon>Bacillales</taxon>
        <taxon>Bacillaceae</taxon>
        <taxon>Evansella</taxon>
    </lineage>
</organism>
<evidence type="ECO:0000259" key="1">
    <source>
        <dbReference type="Pfam" id="PF14493"/>
    </source>
</evidence>
<feature type="domain" description="Helicase Helix-turn-helix" evidence="1">
    <location>
        <begin position="258"/>
        <end position="345"/>
    </location>
</feature>
<keyword evidence="3" id="KW-1185">Reference proteome</keyword>
<dbReference type="RefSeq" id="WP_307331780.1">
    <property type="nucleotide sequence ID" value="NZ_JAUSUG010000032.1"/>
</dbReference>
<gene>
    <name evidence="2" type="ORF">J2S74_005139</name>
</gene>
<comment type="caution">
    <text evidence="2">The sequence shown here is derived from an EMBL/GenBank/DDBJ whole genome shotgun (WGS) entry which is preliminary data.</text>
</comment>
<dbReference type="InterPro" id="IPR008308">
    <property type="entry name" value="YpbB-like"/>
</dbReference>